<feature type="region of interest" description="Disordered" evidence="1">
    <location>
        <begin position="1"/>
        <end position="62"/>
    </location>
</feature>
<accession>U4LNK3</accession>
<feature type="compositionally biased region" description="Polar residues" evidence="1">
    <location>
        <begin position="1"/>
        <end position="24"/>
    </location>
</feature>
<evidence type="ECO:0000313" key="2">
    <source>
        <dbReference type="EMBL" id="CCX33167.1"/>
    </source>
</evidence>
<keyword evidence="3" id="KW-1185">Reference proteome</keyword>
<reference evidence="2 3" key="1">
    <citation type="journal article" date="2013" name="PLoS Genet.">
        <title>The genome and development-dependent transcriptomes of Pyronema confluens: a window into fungal evolution.</title>
        <authorList>
            <person name="Traeger S."/>
            <person name="Altegoer F."/>
            <person name="Freitag M."/>
            <person name="Gabaldon T."/>
            <person name="Kempken F."/>
            <person name="Kumar A."/>
            <person name="Marcet-Houben M."/>
            <person name="Poggeler S."/>
            <person name="Stajich J.E."/>
            <person name="Nowrousian M."/>
        </authorList>
    </citation>
    <scope>NUCLEOTIDE SEQUENCE [LARGE SCALE GENOMIC DNA]</scope>
    <source>
        <strain evidence="3">CBS 100304</strain>
        <tissue evidence="2">Vegetative mycelium</tissue>
    </source>
</reference>
<protein>
    <submittedName>
        <fullName evidence="2">Uncharacterized protein</fullName>
    </submittedName>
</protein>
<name>U4LNK3_PYROM</name>
<dbReference type="AlphaFoldDB" id="U4LNK3"/>
<evidence type="ECO:0000256" key="1">
    <source>
        <dbReference type="SAM" id="MobiDB-lite"/>
    </source>
</evidence>
<sequence>MQSTDSFIPSHHTISPTPSITHSITHPPQPCPHHVPNPGSTNKPPTPLPSYGRNPSTRRRLKERSLYICSYSYI</sequence>
<dbReference type="EMBL" id="HF936032">
    <property type="protein sequence ID" value="CCX33167.1"/>
    <property type="molecule type" value="Genomic_DNA"/>
</dbReference>
<gene>
    <name evidence="2" type="ORF">PCON_14207</name>
</gene>
<evidence type="ECO:0000313" key="3">
    <source>
        <dbReference type="Proteomes" id="UP000018144"/>
    </source>
</evidence>
<dbReference type="Proteomes" id="UP000018144">
    <property type="component" value="Unassembled WGS sequence"/>
</dbReference>
<proteinExistence type="predicted"/>
<organism evidence="2 3">
    <name type="scientific">Pyronema omphalodes (strain CBS 100304)</name>
    <name type="common">Pyronema confluens</name>
    <dbReference type="NCBI Taxonomy" id="1076935"/>
    <lineage>
        <taxon>Eukaryota</taxon>
        <taxon>Fungi</taxon>
        <taxon>Dikarya</taxon>
        <taxon>Ascomycota</taxon>
        <taxon>Pezizomycotina</taxon>
        <taxon>Pezizomycetes</taxon>
        <taxon>Pezizales</taxon>
        <taxon>Pyronemataceae</taxon>
        <taxon>Pyronema</taxon>
    </lineage>
</organism>